<keyword evidence="5" id="KW-1133">Transmembrane helix</keyword>
<dbReference type="EMBL" id="BAABHV010000005">
    <property type="protein sequence ID" value="GAA5048996.1"/>
    <property type="molecule type" value="Genomic_DNA"/>
</dbReference>
<evidence type="ECO:0000313" key="9">
    <source>
        <dbReference type="EMBL" id="GAA5048996.1"/>
    </source>
</evidence>
<proteinExistence type="inferred from homology"/>
<evidence type="ECO:0000313" key="10">
    <source>
        <dbReference type="Proteomes" id="UP001500518"/>
    </source>
</evidence>
<evidence type="ECO:0000256" key="2">
    <source>
        <dbReference type="ARBA" id="ARBA00009477"/>
    </source>
</evidence>
<evidence type="ECO:0000259" key="8">
    <source>
        <dbReference type="Pfam" id="PF25967"/>
    </source>
</evidence>
<evidence type="ECO:0000259" key="7">
    <source>
        <dbReference type="Pfam" id="PF25954"/>
    </source>
</evidence>
<name>A0ABP9K3P5_9SPHN</name>
<feature type="transmembrane region" description="Helical" evidence="5">
    <location>
        <begin position="25"/>
        <end position="45"/>
    </location>
</feature>
<dbReference type="InterPro" id="IPR006143">
    <property type="entry name" value="RND_pump_MFP"/>
</dbReference>
<protein>
    <submittedName>
        <fullName evidence="9">Efflux RND transporter periplasmic adaptor subunit</fullName>
    </submittedName>
</protein>
<evidence type="ECO:0000259" key="6">
    <source>
        <dbReference type="Pfam" id="PF25917"/>
    </source>
</evidence>
<reference evidence="10" key="1">
    <citation type="journal article" date="2019" name="Int. J. Syst. Evol. Microbiol.">
        <title>The Global Catalogue of Microorganisms (GCM) 10K type strain sequencing project: providing services to taxonomists for standard genome sequencing and annotation.</title>
        <authorList>
            <consortium name="The Broad Institute Genomics Platform"/>
            <consortium name="The Broad Institute Genome Sequencing Center for Infectious Disease"/>
            <person name="Wu L."/>
            <person name="Ma J."/>
        </authorList>
    </citation>
    <scope>NUCLEOTIDE SEQUENCE [LARGE SCALE GENOMIC DNA]</scope>
    <source>
        <strain evidence="10">JCM 18014</strain>
    </source>
</reference>
<evidence type="ECO:0000256" key="1">
    <source>
        <dbReference type="ARBA" id="ARBA00004196"/>
    </source>
</evidence>
<evidence type="ECO:0000256" key="4">
    <source>
        <dbReference type="SAM" id="Coils"/>
    </source>
</evidence>
<accession>A0ABP9K3P5</accession>
<keyword evidence="3" id="KW-0813">Transport</keyword>
<dbReference type="Pfam" id="PF25954">
    <property type="entry name" value="Beta-barrel_RND_2"/>
    <property type="match status" value="1"/>
</dbReference>
<dbReference type="Gene3D" id="2.40.420.20">
    <property type="match status" value="1"/>
</dbReference>
<dbReference type="InterPro" id="IPR058627">
    <property type="entry name" value="MdtA-like_C"/>
</dbReference>
<dbReference type="SUPFAM" id="SSF111369">
    <property type="entry name" value="HlyD-like secretion proteins"/>
    <property type="match status" value="1"/>
</dbReference>
<keyword evidence="4" id="KW-0175">Coiled coil</keyword>
<gene>
    <name evidence="9" type="ORF">GCM10023208_06810</name>
</gene>
<dbReference type="InterPro" id="IPR058792">
    <property type="entry name" value="Beta-barrel_RND_2"/>
</dbReference>
<dbReference type="RefSeq" id="WP_346031725.1">
    <property type="nucleotide sequence ID" value="NZ_BAABHV010000005.1"/>
</dbReference>
<sequence length="380" mass="41094">MTDDTNHIDDWDAMEHDRSTSRRKFVITVIVLALILAALFGWRMLRNAPAEAQAMPPTQVAAMVVDPQDAEMTIDAVASLSAVREVMLSAEVAGRVSAIRFEAGNNVGSGALLVQLYDEPLTADLRAAQARAEFARLQLQRSEELAPTGAEPRELLEQRRSQLRQAEAEIAQIRARLRQLQIRAPFSGLLGIREVDPGQFLNAGDRVASLTSLDRLYVDFNVPQQDLALLQSGSRVRVTSDAYPGREFEGQISTIEPRVDEDTRNIRVQAILPNPGGALRPGMYANASVILPPQENALVVPATAIQTSAQGSSVTVIRGENAREGGQAEIVPITVGRRVGEMAVVESGLSAGDVILTEGQLRVQPGAQVEVTSLLVREGN</sequence>
<dbReference type="Pfam" id="PF25967">
    <property type="entry name" value="RND-MFP_C"/>
    <property type="match status" value="1"/>
</dbReference>
<organism evidence="9 10">
    <name type="scientific">Erythrobacter westpacificensis</name>
    <dbReference type="NCBI Taxonomy" id="1055231"/>
    <lineage>
        <taxon>Bacteria</taxon>
        <taxon>Pseudomonadati</taxon>
        <taxon>Pseudomonadota</taxon>
        <taxon>Alphaproteobacteria</taxon>
        <taxon>Sphingomonadales</taxon>
        <taxon>Erythrobacteraceae</taxon>
        <taxon>Erythrobacter/Porphyrobacter group</taxon>
        <taxon>Erythrobacter</taxon>
    </lineage>
</organism>
<feature type="domain" description="Multidrug resistance protein MdtA-like barrel-sandwich hybrid" evidence="6">
    <location>
        <begin position="85"/>
        <end position="209"/>
    </location>
</feature>
<feature type="coiled-coil region" evidence="4">
    <location>
        <begin position="125"/>
        <end position="183"/>
    </location>
</feature>
<dbReference type="Pfam" id="PF25917">
    <property type="entry name" value="BSH_RND"/>
    <property type="match status" value="1"/>
</dbReference>
<feature type="domain" description="CusB-like beta-barrel" evidence="7">
    <location>
        <begin position="218"/>
        <end position="289"/>
    </location>
</feature>
<keyword evidence="10" id="KW-1185">Reference proteome</keyword>
<evidence type="ECO:0000256" key="3">
    <source>
        <dbReference type="ARBA" id="ARBA00022448"/>
    </source>
</evidence>
<comment type="similarity">
    <text evidence="2">Belongs to the membrane fusion protein (MFP) (TC 8.A.1) family.</text>
</comment>
<dbReference type="Proteomes" id="UP001500518">
    <property type="component" value="Unassembled WGS sequence"/>
</dbReference>
<dbReference type="Gene3D" id="2.40.30.170">
    <property type="match status" value="1"/>
</dbReference>
<dbReference type="PANTHER" id="PTHR30469">
    <property type="entry name" value="MULTIDRUG RESISTANCE PROTEIN MDTA"/>
    <property type="match status" value="1"/>
</dbReference>
<keyword evidence="5" id="KW-0472">Membrane</keyword>
<comment type="caution">
    <text evidence="9">The sequence shown here is derived from an EMBL/GenBank/DDBJ whole genome shotgun (WGS) entry which is preliminary data.</text>
</comment>
<dbReference type="PANTHER" id="PTHR30469:SF29">
    <property type="entry name" value="BLR2860 PROTEIN"/>
    <property type="match status" value="1"/>
</dbReference>
<keyword evidence="5" id="KW-0812">Transmembrane</keyword>
<dbReference type="InterPro" id="IPR058625">
    <property type="entry name" value="MdtA-like_BSH"/>
</dbReference>
<dbReference type="NCBIfam" id="TIGR01730">
    <property type="entry name" value="RND_mfp"/>
    <property type="match status" value="1"/>
</dbReference>
<dbReference type="Gene3D" id="2.40.50.100">
    <property type="match status" value="1"/>
</dbReference>
<feature type="domain" description="Multidrug resistance protein MdtA-like C-terminal permuted SH3" evidence="8">
    <location>
        <begin position="296"/>
        <end position="359"/>
    </location>
</feature>
<comment type="subcellular location">
    <subcellularLocation>
        <location evidence="1">Cell envelope</location>
    </subcellularLocation>
</comment>
<dbReference type="Gene3D" id="1.10.287.470">
    <property type="entry name" value="Helix hairpin bin"/>
    <property type="match status" value="1"/>
</dbReference>
<evidence type="ECO:0000256" key="5">
    <source>
        <dbReference type="SAM" id="Phobius"/>
    </source>
</evidence>